<dbReference type="PROSITE" id="PS50911">
    <property type="entry name" value="CHAP"/>
    <property type="match status" value="1"/>
</dbReference>
<proteinExistence type="predicted"/>
<keyword evidence="3" id="KW-1185">Reference proteome</keyword>
<dbReference type="Pfam" id="PF18013">
    <property type="entry name" value="Phage_lysozyme2"/>
    <property type="match status" value="1"/>
</dbReference>
<dbReference type="RefSeq" id="WP_059067872.1">
    <property type="nucleotide sequence ID" value="NZ_JAOQJX010000009.1"/>
</dbReference>
<comment type="caution">
    <text evidence="2">The sequence shown here is derived from an EMBL/GenBank/DDBJ whole genome shotgun (WGS) entry which is preliminary data.</text>
</comment>
<dbReference type="Proteomes" id="UP001652394">
    <property type="component" value="Unassembled WGS sequence"/>
</dbReference>
<dbReference type="InterPro" id="IPR041219">
    <property type="entry name" value="Phage_lysozyme2"/>
</dbReference>
<dbReference type="InterPro" id="IPR038765">
    <property type="entry name" value="Papain-like_cys_pep_sf"/>
</dbReference>
<feature type="domain" description="Peptidase C51" evidence="1">
    <location>
        <begin position="59"/>
        <end position="191"/>
    </location>
</feature>
<protein>
    <submittedName>
        <fullName evidence="2">Phage tail tip lysozyme</fullName>
    </submittedName>
</protein>
<evidence type="ECO:0000313" key="2">
    <source>
        <dbReference type="EMBL" id="MCU6747511.1"/>
    </source>
</evidence>
<sequence>MKKVIKIAAVFCLIPFFMFLFILSAVSGTGTQKEINGSGGFNRGTGQALVETALREDGTVSGEKYWNFSYPSMPYIDGSATPWCGAFVNWCANEIGVYPDIIPHTGLCTAGMDWFRSRGQWESVSYTPQAGDIVYFDFDGDGITEHVGIVQFAEGDNIITVEGNTDGTGSTTGNAVAQKVRNKSAVLGYGLPAYPRISPDLEGDTVEEQVYNYFRTLGYSKEATCGIIANMKAESGVNSTSIQGGGAGPAAGICQWENYNTQSGRWLSLYERAKSEGKDWTDLKVQLDFLVWELEGGDATTKYLMDTNYGGLEAFRNTQSVSMATEAFEKCFERAGIPNMEVRLQYAYEYMGMF</sequence>
<gene>
    <name evidence="2" type="ORF">OCV51_07555</name>
</gene>
<dbReference type="Pfam" id="PF05257">
    <property type="entry name" value="CHAP"/>
    <property type="match status" value="1"/>
</dbReference>
<dbReference type="Gene3D" id="3.90.1720.10">
    <property type="entry name" value="endopeptidase domain like (from Nostoc punctiforme)"/>
    <property type="match status" value="1"/>
</dbReference>
<evidence type="ECO:0000259" key="1">
    <source>
        <dbReference type="PROSITE" id="PS50911"/>
    </source>
</evidence>
<dbReference type="Gene3D" id="1.10.530.10">
    <property type="match status" value="1"/>
</dbReference>
<dbReference type="InterPro" id="IPR007921">
    <property type="entry name" value="CHAP_dom"/>
</dbReference>
<evidence type="ECO:0000313" key="3">
    <source>
        <dbReference type="Proteomes" id="UP001652394"/>
    </source>
</evidence>
<accession>A0ABT2TBC6</accession>
<dbReference type="SUPFAM" id="SSF54001">
    <property type="entry name" value="Cysteine proteinases"/>
    <property type="match status" value="1"/>
</dbReference>
<organism evidence="2 3">
    <name type="scientific">Faecalicatena acetigenes</name>
    <dbReference type="NCBI Taxonomy" id="2981790"/>
    <lineage>
        <taxon>Bacteria</taxon>
        <taxon>Bacillati</taxon>
        <taxon>Bacillota</taxon>
        <taxon>Clostridia</taxon>
        <taxon>Lachnospirales</taxon>
        <taxon>Lachnospiraceae</taxon>
        <taxon>Faecalicatena</taxon>
    </lineage>
</organism>
<reference evidence="2 3" key="1">
    <citation type="journal article" date="2021" name="ISME Commun">
        <title>Automated analysis of genomic sequences facilitates high-throughput and comprehensive description of bacteria.</title>
        <authorList>
            <person name="Hitch T.C.A."/>
        </authorList>
    </citation>
    <scope>NUCLEOTIDE SEQUENCE [LARGE SCALE GENOMIC DNA]</scope>
    <source>
        <strain evidence="2 3">H2_18</strain>
    </source>
</reference>
<name>A0ABT2TBC6_9FIRM</name>
<dbReference type="EMBL" id="JAOQJX010000009">
    <property type="protein sequence ID" value="MCU6747511.1"/>
    <property type="molecule type" value="Genomic_DNA"/>
</dbReference>